<reference evidence="3 4" key="1">
    <citation type="submission" date="2019-10" db="EMBL/GenBank/DDBJ databases">
        <title>Genome Sequences from Six Type Strain Members of the Archaeal Family Sulfolobaceae: Acidianus ambivalens, Acidianus infernus, Metallosphaera prunae, Stygiolobus azoricus, Sulfolobus metallicus, and Sulfurisphaera ohwakuensis.</title>
        <authorList>
            <person name="Counts J.A."/>
            <person name="Kelly R.M."/>
        </authorList>
    </citation>
    <scope>NUCLEOTIDE SEQUENCE [LARGE SCALE GENOMIC DNA]</scope>
    <source>
        <strain evidence="3 4">FC6</strain>
    </source>
</reference>
<keyword evidence="2" id="KW-1133">Transmembrane helix</keyword>
<dbReference type="RefSeq" id="WP_156005416.1">
    <property type="nucleotide sequence ID" value="NZ_CP045483.1"/>
</dbReference>
<dbReference type="SUPFAM" id="SSF103456">
    <property type="entry name" value="Preprotein translocase SecE subunit"/>
    <property type="match status" value="1"/>
</dbReference>
<gene>
    <name evidence="3" type="ORF">D1868_03000</name>
</gene>
<dbReference type="Proteomes" id="UP000423396">
    <property type="component" value="Chromosome"/>
</dbReference>
<dbReference type="InterPro" id="IPR023391">
    <property type="entry name" value="Prot_translocase_SecE_dom_sf"/>
</dbReference>
<organism evidence="3 4">
    <name type="scientific">Stygiolobus azoricus</name>
    <dbReference type="NCBI Taxonomy" id="41675"/>
    <lineage>
        <taxon>Archaea</taxon>
        <taxon>Thermoproteota</taxon>
        <taxon>Thermoprotei</taxon>
        <taxon>Sulfolobales</taxon>
        <taxon>Sulfolobaceae</taxon>
        <taxon>Stygiolobus</taxon>
    </lineage>
</organism>
<dbReference type="EMBL" id="CP045483">
    <property type="protein sequence ID" value="QGR19049.1"/>
    <property type="molecule type" value="Genomic_DNA"/>
</dbReference>
<evidence type="ECO:0000256" key="2">
    <source>
        <dbReference type="SAM" id="Phobius"/>
    </source>
</evidence>
<dbReference type="Gene3D" id="1.20.5.820">
    <property type="entry name" value="Preprotein translocase SecE subunit"/>
    <property type="match status" value="1"/>
</dbReference>
<keyword evidence="4" id="KW-1185">Reference proteome</keyword>
<sequence>MALLESLKKLKDDWKLITSVAKKPDKDMLNYNIKLTLLVIGVVGILAYIIQLTVTLIIK</sequence>
<keyword evidence="2" id="KW-0472">Membrane</keyword>
<dbReference type="AlphaFoldDB" id="A0A650CMJ1"/>
<feature type="transmembrane region" description="Helical" evidence="2">
    <location>
        <begin position="35"/>
        <end position="58"/>
    </location>
</feature>
<evidence type="ECO:0000256" key="1">
    <source>
        <dbReference type="ARBA" id="ARBA00022475"/>
    </source>
</evidence>
<keyword evidence="1" id="KW-1003">Cell membrane</keyword>
<dbReference type="KEGG" id="sazo:D1868_03000"/>
<evidence type="ECO:0000313" key="3">
    <source>
        <dbReference type="EMBL" id="QGR19049.1"/>
    </source>
</evidence>
<accession>A0A650CMJ1</accession>
<evidence type="ECO:0000313" key="4">
    <source>
        <dbReference type="Proteomes" id="UP000423396"/>
    </source>
</evidence>
<dbReference type="OrthoDB" id="37044at2157"/>
<dbReference type="GeneID" id="42798006"/>
<keyword evidence="2" id="KW-0812">Transmembrane</keyword>
<protein>
    <submittedName>
        <fullName evidence="3">Preprotein translocase subunit SecE</fullName>
    </submittedName>
</protein>
<name>A0A650CMJ1_9CREN</name>
<proteinExistence type="predicted"/>